<accession>A0A0E3H0Z5</accession>
<dbReference type="GO" id="GO:0006260">
    <property type="term" value="P:DNA replication"/>
    <property type="evidence" value="ECO:0007669"/>
    <property type="project" value="UniProtKB-KW"/>
</dbReference>
<dbReference type="PATRIC" id="fig|72407.101.peg.5729"/>
<dbReference type="RefSeq" id="WP_022631532.1">
    <property type="nucleotide sequence ID" value="NZ_CM012199.1"/>
</dbReference>
<dbReference type="AlphaFoldDB" id="A0A0E3H0Z5"/>
<proteinExistence type="predicted"/>
<protein>
    <recommendedName>
        <fullName evidence="1">Replication initiation protein</fullName>
    </recommendedName>
</protein>
<keyword evidence="3" id="KW-0614">Plasmid</keyword>
<sequence>MTDHNQQSSCKYVQVNNPEPVFTVPQDYTPWPFSLKLMVKANGFTESFSFDIASAMSRRDGIRKRKPPFLRRRAMNALLMAMCFYYDPLSNKVLRSLREIALECGLATKSLSGEVSITRAIRALESLEKDFEFVACSSDCYSTAEIFFTPKLFEFLGVFPLSLSEARLKCLAAKNSGRESADE</sequence>
<name>A0A0E3H0Z5_KLEPN</name>
<organism evidence="3">
    <name type="scientific">Klebsiella pneumoniae subsp. pneumoniae</name>
    <dbReference type="NCBI Taxonomy" id="72407"/>
    <lineage>
        <taxon>Bacteria</taxon>
        <taxon>Pseudomonadati</taxon>
        <taxon>Pseudomonadota</taxon>
        <taxon>Gammaproteobacteria</taxon>
        <taxon>Enterobacterales</taxon>
        <taxon>Enterobacteriaceae</taxon>
        <taxon>Klebsiella/Raoultella group</taxon>
        <taxon>Klebsiella</taxon>
        <taxon>Klebsiella pneumoniae complex</taxon>
    </lineage>
</organism>
<evidence type="ECO:0000256" key="2">
    <source>
        <dbReference type="ARBA" id="ARBA00022705"/>
    </source>
</evidence>
<dbReference type="KEGG" id="kpy:KPNIH31_26685"/>
<dbReference type="EMBL" id="KP125893">
    <property type="protein sequence ID" value="AKA86932.1"/>
    <property type="molecule type" value="Genomic_DNA"/>
</dbReference>
<dbReference type="GeneID" id="39485255"/>
<dbReference type="NCBIfam" id="NF040977">
    <property type="entry name" value="RepA_IncFII_LM"/>
    <property type="match status" value="1"/>
</dbReference>
<evidence type="ECO:0000256" key="1">
    <source>
        <dbReference type="ARBA" id="ARBA00019152"/>
    </source>
</evidence>
<dbReference type="Pfam" id="PF02387">
    <property type="entry name" value="IncFII_repA"/>
    <property type="match status" value="1"/>
</dbReference>
<gene>
    <name evidence="3" type="primary">repA</name>
</gene>
<dbReference type="GeneID" id="57431622"/>
<geneLocation type="plasmid" evidence="3">
    <name>pHS08204</name>
</geneLocation>
<reference evidence="3" key="1">
    <citation type="submission" date="2014-11" db="EMBL/GenBank/DDBJ databases">
        <title>Molecular Dissection of F12 Plasmids Harboring blaKPC-2 From Clinicl Klebsiella pneumonia.</title>
        <authorList>
            <person name="Jiang X."/>
            <person name="Zhang Y."/>
            <person name="Shen P."/>
            <person name="Tang Y."/>
            <person name="Liang W."/>
            <person name="Li G."/>
        </authorList>
    </citation>
    <scope>NUCLEOTIDE SEQUENCE</scope>
    <source>
        <strain evidence="3">HS08204</strain>
        <plasmid evidence="3">pHS08204</plasmid>
    </source>
</reference>
<evidence type="ECO:0000313" key="3">
    <source>
        <dbReference type="EMBL" id="AKA86932.1"/>
    </source>
</evidence>
<dbReference type="GO" id="GO:0006276">
    <property type="term" value="P:plasmid maintenance"/>
    <property type="evidence" value="ECO:0007669"/>
    <property type="project" value="InterPro"/>
</dbReference>
<keyword evidence="2" id="KW-0235">DNA replication</keyword>
<dbReference type="InterPro" id="IPR003446">
    <property type="entry name" value="Plasmid_replication_init_RepA"/>
</dbReference>